<organism evidence="1 2">
    <name type="scientific">Arsenicicoccus cauae</name>
    <dbReference type="NCBI Taxonomy" id="2663847"/>
    <lineage>
        <taxon>Bacteria</taxon>
        <taxon>Bacillati</taxon>
        <taxon>Actinomycetota</taxon>
        <taxon>Actinomycetes</taxon>
        <taxon>Micrococcales</taxon>
        <taxon>Intrasporangiaceae</taxon>
        <taxon>Arsenicicoccus</taxon>
    </lineage>
</organism>
<dbReference type="EMBL" id="WLVL01000023">
    <property type="protein sequence ID" value="MTB71613.1"/>
    <property type="molecule type" value="Genomic_DNA"/>
</dbReference>
<accession>A0A6I3IG44</accession>
<dbReference type="InterPro" id="IPR025336">
    <property type="entry name" value="SCO4226-like"/>
</dbReference>
<evidence type="ECO:0000313" key="2">
    <source>
        <dbReference type="Proteomes" id="UP000431092"/>
    </source>
</evidence>
<protein>
    <submittedName>
        <fullName evidence="1">DUF4242 domain-containing protein</fullName>
    </submittedName>
</protein>
<dbReference type="Proteomes" id="UP000431092">
    <property type="component" value="Unassembled WGS sequence"/>
</dbReference>
<gene>
    <name evidence="1" type="ORF">GGG17_06445</name>
</gene>
<name>A0A6I3IG44_9MICO</name>
<proteinExistence type="predicted"/>
<dbReference type="InterPro" id="IPR021734">
    <property type="entry name" value="DUF3303"/>
</dbReference>
<keyword evidence="2" id="KW-1185">Reference proteome</keyword>
<dbReference type="AlphaFoldDB" id="A0A6I3IG44"/>
<dbReference type="Pfam" id="PF11746">
    <property type="entry name" value="DUF3303"/>
    <property type="match status" value="1"/>
</dbReference>
<dbReference type="RefSeq" id="WP_154592947.1">
    <property type="nucleotide sequence ID" value="NZ_CP171001.1"/>
</dbReference>
<sequence length="173" mass="18682">MSLFLIELVPADPTREGAQALIETLASQSTGTGAELIESQVTADAGRVFAVLEADEAEALAPLASVDGAAEVTAPAEVRLVGAELADIKAARPHAGYLVEWDLPATLDMDTYLANKKAKSPRYAQVPEVAFLRTYVREDMLKCLCFYDAPDQDTVVRAREVVQTPIDRLHQLA</sequence>
<evidence type="ECO:0000313" key="1">
    <source>
        <dbReference type="EMBL" id="MTB71613.1"/>
    </source>
</evidence>
<reference evidence="1 2" key="1">
    <citation type="submission" date="2019-11" db="EMBL/GenBank/DDBJ databases">
        <title>Whole genome sequencing identifies a novel species of the genus Arsenicicoccus isolated from human blood.</title>
        <authorList>
            <person name="Jeong J.H."/>
            <person name="Kweon O.J."/>
            <person name="Kim H.R."/>
            <person name="Kim T.-H."/>
            <person name="Ha S.-M."/>
            <person name="Lee M.-K."/>
        </authorList>
    </citation>
    <scope>NUCLEOTIDE SEQUENCE [LARGE SCALE GENOMIC DNA]</scope>
    <source>
        <strain evidence="1 2">MKL-02</strain>
    </source>
</reference>
<comment type="caution">
    <text evidence="1">The sequence shown here is derived from an EMBL/GenBank/DDBJ whole genome shotgun (WGS) entry which is preliminary data.</text>
</comment>
<dbReference type="Pfam" id="PF14026">
    <property type="entry name" value="SCO4226-like"/>
    <property type="match status" value="1"/>
</dbReference>